<keyword evidence="9" id="KW-1208">Phospholipid metabolism</keyword>
<name>A0A382C3R2_9ZZZZ</name>
<evidence type="ECO:0000256" key="7">
    <source>
        <dbReference type="ARBA" id="ARBA00023136"/>
    </source>
</evidence>
<dbReference type="EMBL" id="UINC01032381">
    <property type="protein sequence ID" value="SVB19943.1"/>
    <property type="molecule type" value="Genomic_DNA"/>
</dbReference>
<gene>
    <name evidence="11" type="ORF">METZ01_LOCUS172797</name>
</gene>
<evidence type="ECO:0000256" key="1">
    <source>
        <dbReference type="ARBA" id="ARBA00022475"/>
    </source>
</evidence>
<feature type="non-terminal residue" evidence="11">
    <location>
        <position position="179"/>
    </location>
</feature>
<protein>
    <submittedName>
        <fullName evidence="11">Uncharacterized protein</fullName>
    </submittedName>
</protein>
<keyword evidence="5 10" id="KW-1133">Transmembrane helix</keyword>
<organism evidence="11">
    <name type="scientific">marine metagenome</name>
    <dbReference type="NCBI Taxonomy" id="408172"/>
    <lineage>
        <taxon>unclassified sequences</taxon>
        <taxon>metagenomes</taxon>
        <taxon>ecological metagenomes</taxon>
    </lineage>
</organism>
<evidence type="ECO:0000256" key="3">
    <source>
        <dbReference type="ARBA" id="ARBA00022679"/>
    </source>
</evidence>
<dbReference type="SMART" id="SM01207">
    <property type="entry name" value="G3P_acyltransf"/>
    <property type="match status" value="1"/>
</dbReference>
<keyword evidence="3" id="KW-0808">Transferase</keyword>
<feature type="transmembrane region" description="Helical" evidence="10">
    <location>
        <begin position="151"/>
        <end position="167"/>
    </location>
</feature>
<keyword evidence="4 10" id="KW-0812">Transmembrane</keyword>
<evidence type="ECO:0000256" key="5">
    <source>
        <dbReference type="ARBA" id="ARBA00022989"/>
    </source>
</evidence>
<accession>A0A382C3R2</accession>
<dbReference type="GO" id="GO:0043772">
    <property type="term" value="F:acyl-phosphate glycerol-3-phosphate acyltransferase activity"/>
    <property type="evidence" value="ECO:0007669"/>
    <property type="project" value="InterPro"/>
</dbReference>
<feature type="transmembrane region" description="Helical" evidence="10">
    <location>
        <begin position="97"/>
        <end position="118"/>
    </location>
</feature>
<keyword evidence="6" id="KW-0443">Lipid metabolism</keyword>
<feature type="transmembrane region" description="Helical" evidence="10">
    <location>
        <begin position="30"/>
        <end position="56"/>
    </location>
</feature>
<evidence type="ECO:0000256" key="9">
    <source>
        <dbReference type="ARBA" id="ARBA00023264"/>
    </source>
</evidence>
<evidence type="ECO:0000256" key="10">
    <source>
        <dbReference type="SAM" id="Phobius"/>
    </source>
</evidence>
<keyword evidence="1" id="KW-1003">Cell membrane</keyword>
<dbReference type="HAMAP" id="MF_01043">
    <property type="entry name" value="PlsY"/>
    <property type="match status" value="1"/>
</dbReference>
<evidence type="ECO:0000256" key="8">
    <source>
        <dbReference type="ARBA" id="ARBA00023209"/>
    </source>
</evidence>
<sequence>MGKIKHVDLRKIGSGNAGGTNAFRTMGAQFALAVLFIDVIKGFIAVQFISSLNINGFLMGGEINIEKLSIVCGCGAVLGHVYPLYYKFKGGKGAGTMVGVLLALFPAGLATCLLFWGVSLILTGYVGLSTIIAGIILPISTAFYFEGGLGTPFGIFTMIISLFIIFTHRSNIRRMLDGN</sequence>
<keyword evidence="2" id="KW-0444">Lipid biosynthesis</keyword>
<dbReference type="AlphaFoldDB" id="A0A382C3R2"/>
<keyword evidence="7 10" id="KW-0472">Membrane</keyword>
<evidence type="ECO:0000256" key="6">
    <source>
        <dbReference type="ARBA" id="ARBA00023098"/>
    </source>
</evidence>
<feature type="transmembrane region" description="Helical" evidence="10">
    <location>
        <begin position="125"/>
        <end position="145"/>
    </location>
</feature>
<reference evidence="11" key="1">
    <citation type="submission" date="2018-05" db="EMBL/GenBank/DDBJ databases">
        <authorList>
            <person name="Lanie J.A."/>
            <person name="Ng W.-L."/>
            <person name="Kazmierczak K.M."/>
            <person name="Andrzejewski T.M."/>
            <person name="Davidsen T.M."/>
            <person name="Wayne K.J."/>
            <person name="Tettelin H."/>
            <person name="Glass J.I."/>
            <person name="Rusch D."/>
            <person name="Podicherti R."/>
            <person name="Tsui H.-C.T."/>
            <person name="Winkler M.E."/>
        </authorList>
    </citation>
    <scope>NUCLEOTIDE SEQUENCE</scope>
</reference>
<dbReference type="PANTHER" id="PTHR30309">
    <property type="entry name" value="INNER MEMBRANE PROTEIN YGIH"/>
    <property type="match status" value="1"/>
</dbReference>
<dbReference type="GO" id="GO:0008654">
    <property type="term" value="P:phospholipid biosynthetic process"/>
    <property type="evidence" value="ECO:0007669"/>
    <property type="project" value="UniProtKB-KW"/>
</dbReference>
<evidence type="ECO:0000313" key="11">
    <source>
        <dbReference type="EMBL" id="SVB19943.1"/>
    </source>
</evidence>
<dbReference type="PANTHER" id="PTHR30309:SF0">
    <property type="entry name" value="GLYCEROL-3-PHOSPHATE ACYLTRANSFERASE-RELATED"/>
    <property type="match status" value="1"/>
</dbReference>
<dbReference type="Pfam" id="PF02660">
    <property type="entry name" value="G3P_acyltransf"/>
    <property type="match status" value="1"/>
</dbReference>
<proteinExistence type="inferred from homology"/>
<keyword evidence="8" id="KW-0594">Phospholipid biosynthesis</keyword>
<evidence type="ECO:0000256" key="2">
    <source>
        <dbReference type="ARBA" id="ARBA00022516"/>
    </source>
</evidence>
<evidence type="ECO:0000256" key="4">
    <source>
        <dbReference type="ARBA" id="ARBA00022692"/>
    </source>
</evidence>
<feature type="non-terminal residue" evidence="11">
    <location>
        <position position="1"/>
    </location>
</feature>
<dbReference type="GO" id="GO:0005886">
    <property type="term" value="C:plasma membrane"/>
    <property type="evidence" value="ECO:0007669"/>
    <property type="project" value="InterPro"/>
</dbReference>
<dbReference type="InterPro" id="IPR003811">
    <property type="entry name" value="G3P_acylTferase_PlsY"/>
</dbReference>